<dbReference type="GO" id="GO:0003677">
    <property type="term" value="F:DNA binding"/>
    <property type="evidence" value="ECO:0007669"/>
    <property type="project" value="UniProtKB-KW"/>
</dbReference>
<dbReference type="PIRSF" id="PIRSF037404">
    <property type="entry name" value="DNMT1"/>
    <property type="match status" value="1"/>
</dbReference>
<dbReference type="InterPro" id="IPR031303">
    <property type="entry name" value="C5_meth_CS"/>
</dbReference>
<dbReference type="GO" id="GO:0044027">
    <property type="term" value="P:negative regulation of gene expression via chromosomal CpG island methylation"/>
    <property type="evidence" value="ECO:0007669"/>
    <property type="project" value="TreeGrafter"/>
</dbReference>
<dbReference type="PRINTS" id="PR00105">
    <property type="entry name" value="C5METTRFRASE"/>
</dbReference>
<dbReference type="Gene3D" id="3.90.120.10">
    <property type="entry name" value="DNA Methylase, subunit A, domain 2"/>
    <property type="match status" value="1"/>
</dbReference>
<keyword evidence="7 13" id="KW-0863">Zinc-finger</keyword>
<dbReference type="GO" id="GO:0005634">
    <property type="term" value="C:nucleus"/>
    <property type="evidence" value="ECO:0007669"/>
    <property type="project" value="UniProtKB-SubCell"/>
</dbReference>
<evidence type="ECO:0000256" key="15">
    <source>
        <dbReference type="SAM" id="MobiDB-lite"/>
    </source>
</evidence>
<dbReference type="PANTHER" id="PTHR10629">
    <property type="entry name" value="CYTOSINE-SPECIFIC METHYLTRANSFERASE"/>
    <property type="match status" value="1"/>
</dbReference>
<dbReference type="GO" id="GO:0006346">
    <property type="term" value="P:DNA methylation-dependent constitutive heterochromatin formation"/>
    <property type="evidence" value="ECO:0007669"/>
    <property type="project" value="InterPro"/>
</dbReference>
<dbReference type="InterPro" id="IPR001525">
    <property type="entry name" value="C5_MeTfrase"/>
</dbReference>
<dbReference type="FunFam" id="1.10.10.2230:FF:000001">
    <property type="entry name" value="DNA (cytosine-5)-methyltransferase"/>
    <property type="match status" value="1"/>
</dbReference>
<feature type="compositionally biased region" description="Acidic residues" evidence="15">
    <location>
        <begin position="453"/>
        <end position="468"/>
    </location>
</feature>
<evidence type="ECO:0000256" key="2">
    <source>
        <dbReference type="ARBA" id="ARBA00022603"/>
    </source>
</evidence>
<dbReference type="PROSITE" id="PS00094">
    <property type="entry name" value="C5_MTASE_1"/>
    <property type="match status" value="1"/>
</dbReference>
<dbReference type="InterPro" id="IPR029063">
    <property type="entry name" value="SAM-dependent_MTases_sf"/>
</dbReference>
<evidence type="ECO:0000256" key="7">
    <source>
        <dbReference type="ARBA" id="ARBA00022771"/>
    </source>
</evidence>
<dbReference type="GO" id="GO:0003682">
    <property type="term" value="F:chromatin binding"/>
    <property type="evidence" value="ECO:0007669"/>
    <property type="project" value="UniProtKB-UniRule"/>
</dbReference>
<evidence type="ECO:0000259" key="17">
    <source>
        <dbReference type="PROSITE" id="PS51058"/>
    </source>
</evidence>
<protein>
    <recommendedName>
        <fullName evidence="11">DNA (cytosine-5)-methyltransferase</fullName>
        <ecNumber evidence="11">2.1.1.37</ecNumber>
    </recommendedName>
</protein>
<evidence type="ECO:0000256" key="6">
    <source>
        <dbReference type="ARBA" id="ARBA00022737"/>
    </source>
</evidence>
<keyword evidence="3 11" id="KW-0808">Transferase</keyword>
<reference evidence="18" key="1">
    <citation type="submission" date="2020-04" db="EMBL/GenBank/DDBJ databases">
        <authorList>
            <person name="Neveu A P."/>
        </authorList>
    </citation>
    <scope>NUCLEOTIDE SEQUENCE</scope>
    <source>
        <tissue evidence="18">Whole embryo</tissue>
    </source>
</reference>
<evidence type="ECO:0000256" key="10">
    <source>
        <dbReference type="ARBA" id="ARBA00023242"/>
    </source>
</evidence>
<dbReference type="EC" id="2.1.1.37" evidence="11"/>
<evidence type="ECO:0000259" key="16">
    <source>
        <dbReference type="PROSITE" id="PS51038"/>
    </source>
</evidence>
<comment type="subcellular location">
    <subcellularLocation>
        <location evidence="1 11">Nucleus</location>
    </subcellularLocation>
</comment>
<feature type="domain" description="BAH" evidence="16">
    <location>
        <begin position="734"/>
        <end position="859"/>
    </location>
</feature>
<dbReference type="Gene3D" id="2.30.30.490">
    <property type="match status" value="2"/>
</dbReference>
<dbReference type="InterPro" id="IPR022702">
    <property type="entry name" value="Cytosine_MeTrfase1_RFD"/>
</dbReference>
<evidence type="ECO:0000256" key="1">
    <source>
        <dbReference type="ARBA" id="ARBA00004123"/>
    </source>
</evidence>
<dbReference type="Pfam" id="PF00145">
    <property type="entry name" value="DNA_methylase"/>
    <property type="match status" value="1"/>
</dbReference>
<proteinExistence type="evidence at transcript level"/>
<dbReference type="FunFam" id="3.40.50.150:FF:000036">
    <property type="entry name" value="DNA (cytosine-5)-methyltransferase"/>
    <property type="match status" value="1"/>
</dbReference>
<feature type="domain" description="BAH" evidence="16">
    <location>
        <begin position="515"/>
        <end position="642"/>
    </location>
</feature>
<dbReference type="PROSITE" id="PS00095">
    <property type="entry name" value="C5_MTASE_2"/>
    <property type="match status" value="1"/>
</dbReference>
<comment type="similarity">
    <text evidence="11 14">Belongs to the class I-like SAM-binding methyltransferase superfamily. C5-methyltransferase family.</text>
</comment>
<comment type="catalytic activity">
    <reaction evidence="11">
        <text>a 2'-deoxycytidine in DNA + S-adenosyl-L-methionine = a 5-methyl-2'-deoxycytidine in DNA + S-adenosyl-L-homocysteine + H(+)</text>
        <dbReference type="Rhea" id="RHEA:13681"/>
        <dbReference type="Rhea" id="RHEA-COMP:11369"/>
        <dbReference type="Rhea" id="RHEA-COMP:11370"/>
        <dbReference type="ChEBI" id="CHEBI:15378"/>
        <dbReference type="ChEBI" id="CHEBI:57856"/>
        <dbReference type="ChEBI" id="CHEBI:59789"/>
        <dbReference type="ChEBI" id="CHEBI:85452"/>
        <dbReference type="ChEBI" id="CHEBI:85454"/>
        <dbReference type="EC" id="2.1.1.37"/>
    </reaction>
</comment>
<dbReference type="InterPro" id="IPR001025">
    <property type="entry name" value="BAH_dom"/>
</dbReference>
<evidence type="ECO:0000256" key="13">
    <source>
        <dbReference type="PROSITE-ProRule" id="PRU00509"/>
    </source>
</evidence>
<dbReference type="Pfam" id="PF12047">
    <property type="entry name" value="DNMT1-RFD"/>
    <property type="match status" value="1"/>
</dbReference>
<feature type="compositionally biased region" description="Basic and acidic residues" evidence="15">
    <location>
        <begin position="66"/>
        <end position="76"/>
    </location>
</feature>
<sequence>MSAGECETLAQLEDKNKTKKGESSPPARQASIMEMFKRKPKRKASATALESICKTKDTPTTTSEETCSRDGKRARIDQNVMNGEVVSNSDKENIQPSKDSKPASDQQSMKSDKKVESTKCRECRQHLTDVKLFPGDPPGSEEEFVVLTHESLALFVGNEETGRPQHKITDFTVYDKSTHVCSFDSGLVERNVELFFSGVIKPVYDEDSSTDNGVPGSRFGPINEWWTAGFDGGERALVGFSTAFADYYLMEPSVLYKEHWSSVQEKIYMSKNVIEFLSDNPAAAYEDLVNRIQTTVPPPALGLNRFTEDSLLRHAQFVVEQVESYDSARTDDEDSLLGTPCMRDLIHLAGVTLGKRRAARRTNIMKEKKHVKASSTKATTTHLVAEIMEQFFQGTVDASTGSKIRRRRCGVCEACLRPECGKCPACRDMVKFGGKGTAKQTCVQRKCPNLGIELDDEPEPEPEIDDVAVPEKPKQSPHKAVKAKKSIKAKARWNGESVLSNKTCSFYASVQLGENSYDVGDCVSVLSDTPEKQPFIGRIVYLFEEESSGEKMVHLDWFLRATESILQEVADPGELLLVDDCENVGVECIHGRVEVFHRSPHPDWFAIGGVADDRKFPKCDGVSSFFYQKWYDSTCARFLDPPVMQIPDDVDYCPACDRHNAKIREANPVARDELRSEDTKVYYGKAAKDGVEYCIGDCAYLPVEAFSFSNKLKTPQKKQLPKTIDEIDEDEYPEYYRKGSYVKGSNETVAKPFRIARITSIFCNNVKKSGGKINMTVTKFYRPENTHKSVKSTYFCDLNLLYWTDEEVTLDFDLVEGKCRVECEYDLTVPPAEYSRNGADRFYFSQAYNAKEKEFYDPPMQSRRTGVKQMIQDARRCQTKMTKLTKVKLTKSDAKKDVEMMEESQQPYEKLRCLDVFSGCGGLSEGFHQAGITNPAYAIELWEPAAQAYRLNNPGATVFTEDCNVLLEMVMTGQEKSSCGQRLPQKGDVDLLCGGPPCQGFSGMNRFNSREYSRFKNSLVVSYLSYCDYFRPRFFLLENVRNFVSYKNCMVLKLALASLLRMGYQCTFGILQAGHYGVAQTRRRAIILAAAPGEQLPLYPEPLHTFSTRGGSLSAQIGDQRYSSNIKRLTSAPFRTITVRDTMSDLPKIPNGHAKLEISYRGESESQFQRMIRAGGYQAVLRDHICKEMSPLVAARMGLIPRLPGSDWRDLPNKVVKLSDGSMTKLLRYDYKDKKQGKSSTGALRGVCSCAEGKSCDPLDRQFNTLIPWCLPHTGNRHNHWAGLYGRLGWDGFFSTTVTNPEPMGKQGRVLHPEQNRVVSVRECARSQGFPDSYRFFGTILDKHREVGNAVPPPMAKAIGLEIKKCLQWKQLKKIKSEELPQS</sequence>
<evidence type="ECO:0000256" key="8">
    <source>
        <dbReference type="ARBA" id="ARBA00022833"/>
    </source>
</evidence>
<dbReference type="EMBL" id="LR784613">
    <property type="protein sequence ID" value="CAB3239240.1"/>
    <property type="molecule type" value="mRNA"/>
</dbReference>
<dbReference type="GO" id="GO:0008270">
    <property type="term" value="F:zinc ion binding"/>
    <property type="evidence" value="ECO:0007669"/>
    <property type="project" value="UniProtKB-KW"/>
</dbReference>
<evidence type="ECO:0000256" key="3">
    <source>
        <dbReference type="ARBA" id="ARBA00022679"/>
    </source>
</evidence>
<keyword evidence="5" id="KW-0479">Metal-binding</keyword>
<keyword evidence="8" id="KW-0862">Zinc</keyword>
<dbReference type="FunFam" id="3.90.120.10:FF:000001">
    <property type="entry name" value="DNA (cytosine-5)-methyltransferase"/>
    <property type="match status" value="1"/>
</dbReference>
<dbReference type="GO" id="GO:0032259">
    <property type="term" value="P:methylation"/>
    <property type="evidence" value="ECO:0007669"/>
    <property type="project" value="UniProtKB-KW"/>
</dbReference>
<feature type="active site" evidence="12 14">
    <location>
        <position position="998"/>
    </location>
</feature>
<feature type="region of interest" description="Disordered" evidence="15">
    <location>
        <begin position="453"/>
        <end position="481"/>
    </location>
</feature>
<dbReference type="InterPro" id="IPR050390">
    <property type="entry name" value="C5-Methyltransferase"/>
</dbReference>
<dbReference type="InterPro" id="IPR043151">
    <property type="entry name" value="BAH_sf"/>
</dbReference>
<feature type="compositionally biased region" description="Polar residues" evidence="15">
    <location>
        <begin position="79"/>
        <end position="88"/>
    </location>
</feature>
<gene>
    <name evidence="18" type="primary">Dnmt1</name>
</gene>
<keyword evidence="4 11" id="KW-0949">S-adenosyl-L-methionine</keyword>
<dbReference type="Pfam" id="PF01426">
    <property type="entry name" value="BAH"/>
    <property type="match status" value="2"/>
</dbReference>
<keyword evidence="6" id="KW-0677">Repeat</keyword>
<dbReference type="PANTHER" id="PTHR10629:SF52">
    <property type="entry name" value="DNA (CYTOSINE-5)-METHYLTRANSFERASE 1"/>
    <property type="match status" value="1"/>
</dbReference>
<dbReference type="Gene3D" id="3.40.50.150">
    <property type="entry name" value="Vaccinia Virus protein VP39"/>
    <property type="match status" value="1"/>
</dbReference>
<feature type="compositionally biased region" description="Basic and acidic residues" evidence="15">
    <location>
        <begin position="89"/>
        <end position="102"/>
    </location>
</feature>
<dbReference type="SMART" id="SM00439">
    <property type="entry name" value="BAH"/>
    <property type="match status" value="2"/>
</dbReference>
<keyword evidence="2 11" id="KW-0489">Methyltransferase</keyword>
<dbReference type="Pfam" id="PF02008">
    <property type="entry name" value="zf-CXXC"/>
    <property type="match status" value="1"/>
</dbReference>
<accession>A0A6F9DC22</accession>
<name>A0A6F9DC22_9ASCI</name>
<evidence type="ECO:0000256" key="14">
    <source>
        <dbReference type="PROSITE-ProRule" id="PRU01016"/>
    </source>
</evidence>
<dbReference type="InterPro" id="IPR018117">
    <property type="entry name" value="C5_DNA_meth_AS"/>
</dbReference>
<evidence type="ECO:0000256" key="9">
    <source>
        <dbReference type="ARBA" id="ARBA00023125"/>
    </source>
</evidence>
<dbReference type="PROSITE" id="PS51058">
    <property type="entry name" value="ZF_CXXC"/>
    <property type="match status" value="1"/>
</dbReference>
<dbReference type="PROSITE" id="PS51679">
    <property type="entry name" value="SAM_MT_C5"/>
    <property type="match status" value="1"/>
</dbReference>
<evidence type="ECO:0000313" key="18">
    <source>
        <dbReference type="EMBL" id="CAB3239240.1"/>
    </source>
</evidence>
<evidence type="ECO:0000256" key="11">
    <source>
        <dbReference type="PIRNR" id="PIRNR037404"/>
    </source>
</evidence>
<evidence type="ECO:0000256" key="4">
    <source>
        <dbReference type="ARBA" id="ARBA00022691"/>
    </source>
</evidence>
<evidence type="ECO:0000256" key="5">
    <source>
        <dbReference type="ARBA" id="ARBA00022723"/>
    </source>
</evidence>
<dbReference type="PROSITE" id="PS51038">
    <property type="entry name" value="BAH"/>
    <property type="match status" value="2"/>
</dbReference>
<feature type="compositionally biased region" description="Basic and acidic residues" evidence="15">
    <location>
        <begin position="12"/>
        <end position="22"/>
    </location>
</feature>
<feature type="domain" description="CXXC-type" evidence="17">
    <location>
        <begin position="402"/>
        <end position="448"/>
    </location>
</feature>
<keyword evidence="10 11" id="KW-0539">Nucleus</keyword>
<organism evidence="18">
    <name type="scientific">Phallusia mammillata</name>
    <dbReference type="NCBI Taxonomy" id="59560"/>
    <lineage>
        <taxon>Eukaryota</taxon>
        <taxon>Metazoa</taxon>
        <taxon>Chordata</taxon>
        <taxon>Tunicata</taxon>
        <taxon>Ascidiacea</taxon>
        <taxon>Phlebobranchia</taxon>
        <taxon>Ascidiidae</taxon>
        <taxon>Phallusia</taxon>
    </lineage>
</organism>
<dbReference type="CDD" id="cd04760">
    <property type="entry name" value="BAH_Dnmt1_I"/>
    <property type="match status" value="1"/>
</dbReference>
<evidence type="ECO:0000256" key="12">
    <source>
        <dbReference type="PIRSR" id="PIRSR037404-1"/>
    </source>
</evidence>
<feature type="region of interest" description="Disordered" evidence="15">
    <location>
        <begin position="1"/>
        <end position="118"/>
    </location>
</feature>
<dbReference type="Gene3D" id="1.10.10.2230">
    <property type="match status" value="1"/>
</dbReference>
<keyword evidence="9 11" id="KW-0238">DNA-binding</keyword>
<dbReference type="GO" id="GO:0003886">
    <property type="term" value="F:DNA (cytosine-5-)-methyltransferase activity"/>
    <property type="evidence" value="ECO:0007669"/>
    <property type="project" value="UniProtKB-UniRule"/>
</dbReference>
<dbReference type="SUPFAM" id="SSF53335">
    <property type="entry name" value="S-adenosyl-L-methionine-dependent methyltransferases"/>
    <property type="match status" value="1"/>
</dbReference>
<dbReference type="InterPro" id="IPR002857">
    <property type="entry name" value="Znf_CXXC"/>
</dbReference>